<reference evidence="3" key="1">
    <citation type="journal article" date="2022" name="Int. J. Mol. Sci.">
        <title>Draft Genome of Tanacetum Coccineum: Genomic Comparison of Closely Related Tanacetum-Family Plants.</title>
        <authorList>
            <person name="Yamashiro T."/>
            <person name="Shiraishi A."/>
            <person name="Nakayama K."/>
            <person name="Satake H."/>
        </authorList>
    </citation>
    <scope>NUCLEOTIDE SEQUENCE</scope>
</reference>
<protein>
    <submittedName>
        <fullName evidence="3">Uncharacterized protein</fullName>
    </submittedName>
</protein>
<sequence>MASPSWSIQRGNVEGGESSRRGPLYVPDWSIHQRCRLDTPMWCRELMVHLAPPATQEESNALNNATVLKRAWFSLARGALAQTDILERFEHLQADFDRLAETHAECGEMVGKLVQARLDLAYSSHLYTTLSDWYKAVNSEHEGCARKREVLESRNRKLSQVNKDQALRIKELEDELDRKDSALVYVERLSAERAQEKEKLVTQLSKMEMEKFDCIRKLLPTVVERLLRTLMSRMEDFDVYADKKMRVEYDKLFEKRYPYVEKISRGFRHSVSDLLKVYPDSPPSRQAPPSKPSSKRAASTSTPRES</sequence>
<proteinExistence type="predicted"/>
<feature type="coiled-coil region" evidence="1">
    <location>
        <begin position="155"/>
        <end position="189"/>
    </location>
</feature>
<dbReference type="EMBL" id="BQNB010010312">
    <property type="protein sequence ID" value="GJS75568.1"/>
    <property type="molecule type" value="Genomic_DNA"/>
</dbReference>
<gene>
    <name evidence="3" type="ORF">Tco_0725449</name>
</gene>
<evidence type="ECO:0000313" key="4">
    <source>
        <dbReference type="Proteomes" id="UP001151760"/>
    </source>
</evidence>
<name>A0ABQ4YD40_9ASTR</name>
<feature type="compositionally biased region" description="Low complexity" evidence="2">
    <location>
        <begin position="295"/>
        <end position="306"/>
    </location>
</feature>
<organism evidence="3 4">
    <name type="scientific">Tanacetum coccineum</name>
    <dbReference type="NCBI Taxonomy" id="301880"/>
    <lineage>
        <taxon>Eukaryota</taxon>
        <taxon>Viridiplantae</taxon>
        <taxon>Streptophyta</taxon>
        <taxon>Embryophyta</taxon>
        <taxon>Tracheophyta</taxon>
        <taxon>Spermatophyta</taxon>
        <taxon>Magnoliopsida</taxon>
        <taxon>eudicotyledons</taxon>
        <taxon>Gunneridae</taxon>
        <taxon>Pentapetalae</taxon>
        <taxon>asterids</taxon>
        <taxon>campanulids</taxon>
        <taxon>Asterales</taxon>
        <taxon>Asteraceae</taxon>
        <taxon>Asteroideae</taxon>
        <taxon>Anthemideae</taxon>
        <taxon>Anthemidinae</taxon>
        <taxon>Tanacetum</taxon>
    </lineage>
</organism>
<accession>A0ABQ4YD40</accession>
<feature type="compositionally biased region" description="Pro residues" evidence="2">
    <location>
        <begin position="280"/>
        <end position="291"/>
    </location>
</feature>
<keyword evidence="1" id="KW-0175">Coiled coil</keyword>
<feature type="region of interest" description="Disordered" evidence="2">
    <location>
        <begin position="1"/>
        <end position="20"/>
    </location>
</feature>
<keyword evidence="4" id="KW-1185">Reference proteome</keyword>
<evidence type="ECO:0000256" key="1">
    <source>
        <dbReference type="SAM" id="Coils"/>
    </source>
</evidence>
<dbReference type="Proteomes" id="UP001151760">
    <property type="component" value="Unassembled WGS sequence"/>
</dbReference>
<comment type="caution">
    <text evidence="3">The sequence shown here is derived from an EMBL/GenBank/DDBJ whole genome shotgun (WGS) entry which is preliminary data.</text>
</comment>
<feature type="compositionally biased region" description="Polar residues" evidence="2">
    <location>
        <begin position="1"/>
        <end position="10"/>
    </location>
</feature>
<evidence type="ECO:0000313" key="3">
    <source>
        <dbReference type="EMBL" id="GJS75568.1"/>
    </source>
</evidence>
<reference evidence="3" key="2">
    <citation type="submission" date="2022-01" db="EMBL/GenBank/DDBJ databases">
        <authorList>
            <person name="Yamashiro T."/>
            <person name="Shiraishi A."/>
            <person name="Satake H."/>
            <person name="Nakayama K."/>
        </authorList>
    </citation>
    <scope>NUCLEOTIDE SEQUENCE</scope>
</reference>
<feature type="region of interest" description="Disordered" evidence="2">
    <location>
        <begin position="277"/>
        <end position="306"/>
    </location>
</feature>
<evidence type="ECO:0000256" key="2">
    <source>
        <dbReference type="SAM" id="MobiDB-lite"/>
    </source>
</evidence>